<accession>A0ABS5K5C1</accession>
<dbReference type="Pfam" id="PF00583">
    <property type="entry name" value="Acetyltransf_1"/>
    <property type="match status" value="1"/>
</dbReference>
<dbReference type="PROSITE" id="PS51186">
    <property type="entry name" value="GNAT"/>
    <property type="match status" value="1"/>
</dbReference>
<dbReference type="InterPro" id="IPR016181">
    <property type="entry name" value="Acyl_CoA_acyltransferase"/>
</dbReference>
<comment type="caution">
    <text evidence="2">The sequence shown here is derived from an EMBL/GenBank/DDBJ whole genome shotgun (WGS) entry which is preliminary data.</text>
</comment>
<dbReference type="InterPro" id="IPR000182">
    <property type="entry name" value="GNAT_dom"/>
</dbReference>
<protein>
    <submittedName>
        <fullName evidence="2">Beta-lysine N-acetyltransferase</fullName>
    </submittedName>
</protein>
<keyword evidence="3" id="KW-1185">Reference proteome</keyword>
<evidence type="ECO:0000313" key="2">
    <source>
        <dbReference type="EMBL" id="MBS2210117.1"/>
    </source>
</evidence>
<evidence type="ECO:0000313" key="3">
    <source>
        <dbReference type="Proteomes" id="UP000721861"/>
    </source>
</evidence>
<dbReference type="Gene3D" id="3.40.630.30">
    <property type="match status" value="1"/>
</dbReference>
<proteinExistence type="predicted"/>
<dbReference type="EMBL" id="JAGUCN010000001">
    <property type="protein sequence ID" value="MBS2210117.1"/>
    <property type="molecule type" value="Genomic_DNA"/>
</dbReference>
<dbReference type="SUPFAM" id="SSF55729">
    <property type="entry name" value="Acyl-CoA N-acyltransferases (Nat)"/>
    <property type="match status" value="1"/>
</dbReference>
<evidence type="ECO:0000259" key="1">
    <source>
        <dbReference type="PROSITE" id="PS51186"/>
    </source>
</evidence>
<organism evidence="2 3">
    <name type="scientific">Carboxylicivirga mesophila</name>
    <dbReference type="NCBI Taxonomy" id="1166478"/>
    <lineage>
        <taxon>Bacteria</taxon>
        <taxon>Pseudomonadati</taxon>
        <taxon>Bacteroidota</taxon>
        <taxon>Bacteroidia</taxon>
        <taxon>Marinilabiliales</taxon>
        <taxon>Marinilabiliaceae</taxon>
        <taxon>Carboxylicivirga</taxon>
    </lineage>
</organism>
<reference evidence="2 3" key="1">
    <citation type="journal article" date="2014" name="Int. J. Syst. Evol. Microbiol.">
        <title>Carboxylicivirga gen. nov. in the family Marinilabiliaceae with two novel species, Carboxylicivirga mesophila sp. nov. and Carboxylicivirga taeanensis sp. nov., and reclassification of Cytophaga fermentans as Saccharicrinis fermentans gen. nov., comb. nov.</title>
        <authorList>
            <person name="Yang S.H."/>
            <person name="Seo H.S."/>
            <person name="Woo J.H."/>
            <person name="Oh H.M."/>
            <person name="Jang H."/>
            <person name="Lee J.H."/>
            <person name="Kim S.J."/>
            <person name="Kwon K.K."/>
        </authorList>
    </citation>
    <scope>NUCLEOTIDE SEQUENCE [LARGE SCALE GENOMIC DNA]</scope>
    <source>
        <strain evidence="2 3">JCM 18290</strain>
    </source>
</reference>
<dbReference type="InterPro" id="IPR022525">
    <property type="entry name" value="GNAT_AblB"/>
</dbReference>
<dbReference type="RefSeq" id="WP_212224508.1">
    <property type="nucleotide sequence ID" value="NZ_JAGUCN010000001.1"/>
</dbReference>
<dbReference type="Proteomes" id="UP000721861">
    <property type="component" value="Unassembled WGS sequence"/>
</dbReference>
<gene>
    <name evidence="2" type="primary">ablB</name>
    <name evidence="2" type="ORF">KEM09_01810</name>
</gene>
<dbReference type="NCBIfam" id="TIGR03827">
    <property type="entry name" value="GNAT_ablB"/>
    <property type="match status" value="1"/>
</dbReference>
<feature type="domain" description="N-acetyltransferase" evidence="1">
    <location>
        <begin position="135"/>
        <end position="281"/>
    </location>
</feature>
<name>A0ABS5K5C1_9BACT</name>
<sequence>MNAYKEEIIVSDVVEEIGNGSLIQHGKHNDRIYLMKMDKRDAIALPETLTKMARKEEYTKVFCKIPKWAAPLFYSHGFILEASIPQFYNSEEDVFFVSKFLSSDRLLNIETDKLKDLGELLYIKRNGKPSATSKYTIRPLGIKDAATIADIYDKTFATYPFPIQDEEFLIEAMGNDTFYFGAEYNGKIVAVASAEVDRKGGNAEMTDFATLKAHQGNRLASLILQSMEWEMKKQGIHSLYTIARLNSIPMNKTFLRANYQYAGTLIKNTNIAGNIESMNILYKHI</sequence>